<dbReference type="Pfam" id="PF18766">
    <property type="entry name" value="SWI2_SNF2"/>
    <property type="match status" value="1"/>
</dbReference>
<gene>
    <name evidence="2" type="ORF">EI684_19475</name>
</gene>
<evidence type="ECO:0000313" key="3">
    <source>
        <dbReference type="Proteomes" id="UP000280307"/>
    </source>
</evidence>
<dbReference type="Gene3D" id="3.40.50.300">
    <property type="entry name" value="P-loop containing nucleotide triphosphate hydrolases"/>
    <property type="match status" value="2"/>
</dbReference>
<dbReference type="InterPro" id="IPR007409">
    <property type="entry name" value="Restrct_endonuc_type1_HsdR_N"/>
</dbReference>
<evidence type="ECO:0000313" key="2">
    <source>
        <dbReference type="EMBL" id="RRR67135.1"/>
    </source>
</evidence>
<reference evidence="2 3" key="1">
    <citation type="submission" date="2018-12" db="EMBL/GenBank/DDBJ databases">
        <title>Genome Sequence of Candidatus Viridilinea halotolerans isolated from saline sulfide-rich spring.</title>
        <authorList>
            <person name="Grouzdev D.S."/>
            <person name="Burganskaya E.I."/>
            <person name="Krutkina M.S."/>
            <person name="Sukhacheva M.V."/>
            <person name="Gorlenko V.M."/>
        </authorList>
    </citation>
    <scope>NUCLEOTIDE SEQUENCE [LARGE SCALE GENOMIC DNA]</scope>
    <source>
        <strain evidence="2">Chok-6</strain>
    </source>
</reference>
<evidence type="ECO:0000259" key="1">
    <source>
        <dbReference type="SMART" id="SM00487"/>
    </source>
</evidence>
<keyword evidence="2" id="KW-0540">Nuclease</keyword>
<dbReference type="Pfam" id="PF04313">
    <property type="entry name" value="HSDR_N"/>
    <property type="match status" value="1"/>
</dbReference>
<dbReference type="InterPro" id="IPR014001">
    <property type="entry name" value="Helicase_ATP-bd"/>
</dbReference>
<dbReference type="GO" id="GO:0005524">
    <property type="term" value="F:ATP binding"/>
    <property type="evidence" value="ECO:0007669"/>
    <property type="project" value="UniProtKB-KW"/>
</dbReference>
<name>A0A426TSN0_9CHLR</name>
<sequence>MTKHHERTFEDEVVAHLTAHGWLEGQSGGYDRELALYPEDVLGWLAATQPTELAKLGSLHNGDSGKVVLKRLAEVLDKDGALAVLRRGFKQVSARFAMCQFKPAQGLNPTTLTRYDQVRCRVVRQLRYSLNAANDALDLVFFVNGIPVATAELKTDFTQSVRDAMAQYRHDRPPRDPATNRDEPLLQFKRRALVHFAVSSDEVWMTTRLAGKATHFLPFNLGNDGGAGNPPNEQGYRSAYLWERVLERTSLLDILANFVHLEQTPGEDARGRKIINEALIFPRYHQLDAVRALITAARAEGPGQCYLIQHSAGSGKSNSIAWLAHRLASLHDATDTKCFDSVIVVTDRTVLDAQLQETIYQFEHKTGVVKKIEATGGVKSEQLASALLERTPIIIVTLQTFPFALEAIRTQGTLRTRRFAVLADEAHSSQTGSAASALSKVLTAEQREEGEAISIEDLLLAAMEDRAVHPNISFFAFTATPKAKTLLRFGRRPNPTAPPSEANMPQAFHVYTMQQAIEEGYILDVLTNYTPYRLAFRLAHHGQEYDQAEVDQAQAMKGLMRWVRLHPYNISQKVQIIVEHFRENVQRLMKGHAKAMVVTGSRKEAVRYKLALDAYLTQQGYSDLAALVAFSGEVNDPESGPGAFSEHTMNPGLKGRDIRAAFKSDEYQVLIVANKFQTGFDQPLLCAMYVDKRLDGITAVQTLSRLNRTAAGKTTIYVLDFVNDPAQILAAFQPYYKRAELASVTDPNLIHTLQTKLDDAQIYNASEIESFVKVYLDPQGKQAGMQAALAPAVERFRVRWRAAQETRDKKRLDELELFRKDLASFVRLYDFLAQIINYGDTDLEKRSIFFRLLLPLLATERLSEAIDLSGVELTHYRLKDQGTRGLNLKEAKGDFGLVPPGDVGSGESRDPLRAKLAAIIQRMNDLFEGELSEADMIGLATHISERMIANPVLVEQAQHNTKEQFALGDFPKVMMEEVIGGMDSYQSMISQVLGNERVREGFAAVLLDIVYAALKERQESRA</sequence>
<dbReference type="EMBL" id="RSAS01000807">
    <property type="protein sequence ID" value="RRR67135.1"/>
    <property type="molecule type" value="Genomic_DNA"/>
</dbReference>
<organism evidence="2 3">
    <name type="scientific">Candidatus Viridilinea halotolerans</name>
    <dbReference type="NCBI Taxonomy" id="2491704"/>
    <lineage>
        <taxon>Bacteria</taxon>
        <taxon>Bacillati</taxon>
        <taxon>Chloroflexota</taxon>
        <taxon>Chloroflexia</taxon>
        <taxon>Chloroflexales</taxon>
        <taxon>Chloroflexineae</taxon>
        <taxon>Oscillochloridaceae</taxon>
        <taxon>Candidatus Viridilinea</taxon>
    </lineage>
</organism>
<feature type="domain" description="Helicase ATP-binding" evidence="1">
    <location>
        <begin position="278"/>
        <end position="511"/>
    </location>
</feature>
<keyword evidence="2" id="KW-0255">Endonuclease</keyword>
<dbReference type="Proteomes" id="UP000280307">
    <property type="component" value="Unassembled WGS sequence"/>
</dbReference>
<dbReference type="GO" id="GO:0009035">
    <property type="term" value="F:type I site-specific deoxyribonuclease activity"/>
    <property type="evidence" value="ECO:0007669"/>
    <property type="project" value="UniProtKB-EC"/>
</dbReference>
<keyword evidence="2" id="KW-0378">Hydrolase</keyword>
<proteinExistence type="predicted"/>
<dbReference type="SUPFAM" id="SSF52540">
    <property type="entry name" value="P-loop containing nucleoside triphosphate hydrolases"/>
    <property type="match status" value="2"/>
</dbReference>
<comment type="caution">
    <text evidence="2">The sequence shown here is derived from an EMBL/GenBank/DDBJ whole genome shotgun (WGS) entry which is preliminary data.</text>
</comment>
<dbReference type="AlphaFoldDB" id="A0A426TSN0"/>
<dbReference type="PANTHER" id="PTHR42927">
    <property type="entry name" value="HELICASE SUPERFAMILY 1 AND 2 DOMAIN-CONTAINING PROTEIN"/>
    <property type="match status" value="1"/>
</dbReference>
<dbReference type="SMART" id="SM00487">
    <property type="entry name" value="DEXDc"/>
    <property type="match status" value="1"/>
</dbReference>
<dbReference type="InterPro" id="IPR040980">
    <property type="entry name" value="SWI2_SNF2"/>
</dbReference>
<accession>A0A426TSN0</accession>
<dbReference type="Pfam" id="PF22679">
    <property type="entry name" value="T1R_D3-like"/>
    <property type="match status" value="1"/>
</dbReference>
<dbReference type="InterPro" id="IPR027417">
    <property type="entry name" value="P-loop_NTPase"/>
</dbReference>
<dbReference type="PANTHER" id="PTHR42927:SF1">
    <property type="entry name" value="HELICASE SUPERFAMILY 1 AND 2 DOMAIN-CONTAINING PROTEIN"/>
    <property type="match status" value="1"/>
</dbReference>
<dbReference type="GO" id="GO:0003677">
    <property type="term" value="F:DNA binding"/>
    <property type="evidence" value="ECO:0007669"/>
    <property type="project" value="UniProtKB-KW"/>
</dbReference>
<dbReference type="InterPro" id="IPR055180">
    <property type="entry name" value="HsdR_RecA-like_helicase_dom_2"/>
</dbReference>
<dbReference type="GO" id="GO:0009307">
    <property type="term" value="P:DNA restriction-modification system"/>
    <property type="evidence" value="ECO:0007669"/>
    <property type="project" value="UniProtKB-KW"/>
</dbReference>
<protein>
    <submittedName>
        <fullName evidence="2">Type I restriction endonuclease subunit R</fullName>
    </submittedName>
</protein>
<dbReference type="Gene3D" id="3.90.1570.50">
    <property type="match status" value="1"/>
</dbReference>